<keyword evidence="8" id="KW-1185">Reference proteome</keyword>
<evidence type="ECO:0000313" key="7">
    <source>
        <dbReference type="EMBL" id="MBB4036446.1"/>
    </source>
</evidence>
<dbReference type="InterPro" id="IPR047859">
    <property type="entry name" value="Ribosomal_bL17_CS"/>
</dbReference>
<organism evidence="7 8">
    <name type="scientific">Dysgonomonas hofstadii</name>
    <dbReference type="NCBI Taxonomy" id="637886"/>
    <lineage>
        <taxon>Bacteria</taxon>
        <taxon>Pseudomonadati</taxon>
        <taxon>Bacteroidota</taxon>
        <taxon>Bacteroidia</taxon>
        <taxon>Bacteroidales</taxon>
        <taxon>Dysgonomonadaceae</taxon>
        <taxon>Dysgonomonas</taxon>
    </lineage>
</organism>
<feature type="compositionally biased region" description="Basic and acidic residues" evidence="6">
    <location>
        <begin position="142"/>
        <end position="160"/>
    </location>
</feature>
<dbReference type="Gene3D" id="3.90.1030.10">
    <property type="entry name" value="Ribosomal protein L17"/>
    <property type="match status" value="1"/>
</dbReference>
<proteinExistence type="inferred from homology"/>
<dbReference type="InterPro" id="IPR000456">
    <property type="entry name" value="Ribosomal_bL17"/>
</dbReference>
<gene>
    <name evidence="4" type="primary">rplQ</name>
    <name evidence="7" type="ORF">GGR21_002348</name>
</gene>
<feature type="region of interest" description="Disordered" evidence="6">
    <location>
        <begin position="130"/>
        <end position="160"/>
    </location>
</feature>
<dbReference type="GO" id="GO:0006412">
    <property type="term" value="P:translation"/>
    <property type="evidence" value="ECO:0007669"/>
    <property type="project" value="UniProtKB-UniRule"/>
</dbReference>
<dbReference type="NCBIfam" id="TIGR00059">
    <property type="entry name" value="L17"/>
    <property type="match status" value="1"/>
</dbReference>
<sequence>MRHNKKINHLGRKSAHRNAMLSNMCASLILSPNKRIFTTVAKAKALRKVVEPIITKSKEDTTHSRRLVFQDLQNKHAVTELFQNISQKIADRPGGYTRIIKTGNRLGDNASMCFIELVDYNENMLKEKKAAASKGRTRRSKKTADEPVAAKETAKKAKAEKVVEEAKVEEVEALEVAPESLPVIEDVAAEVAPKAEAPVAEEKPKTEE</sequence>
<dbReference type="PANTHER" id="PTHR14413">
    <property type="entry name" value="RIBOSOMAL PROTEIN L17"/>
    <property type="match status" value="1"/>
</dbReference>
<evidence type="ECO:0000256" key="5">
    <source>
        <dbReference type="RuleBase" id="RU000660"/>
    </source>
</evidence>
<protein>
    <recommendedName>
        <fullName evidence="4">Large ribosomal subunit protein bL17</fullName>
    </recommendedName>
</protein>
<evidence type="ECO:0000256" key="3">
    <source>
        <dbReference type="ARBA" id="ARBA00023274"/>
    </source>
</evidence>
<evidence type="ECO:0000256" key="4">
    <source>
        <dbReference type="HAMAP-Rule" id="MF_01368"/>
    </source>
</evidence>
<dbReference type="Pfam" id="PF01196">
    <property type="entry name" value="Ribosomal_L17"/>
    <property type="match status" value="1"/>
</dbReference>
<dbReference type="Proteomes" id="UP000555103">
    <property type="component" value="Unassembled WGS sequence"/>
</dbReference>
<comment type="subunit">
    <text evidence="4">Part of the 50S ribosomal subunit. Contacts protein L32.</text>
</comment>
<evidence type="ECO:0000313" key="8">
    <source>
        <dbReference type="Proteomes" id="UP000555103"/>
    </source>
</evidence>
<dbReference type="PROSITE" id="PS01167">
    <property type="entry name" value="RIBOSOMAL_L17"/>
    <property type="match status" value="1"/>
</dbReference>
<dbReference type="SUPFAM" id="SSF64263">
    <property type="entry name" value="Prokaryotic ribosomal protein L17"/>
    <property type="match status" value="1"/>
</dbReference>
<evidence type="ECO:0000256" key="6">
    <source>
        <dbReference type="SAM" id="MobiDB-lite"/>
    </source>
</evidence>
<keyword evidence="3 4" id="KW-0687">Ribonucleoprotein</keyword>
<dbReference type="AlphaFoldDB" id="A0A840CM37"/>
<dbReference type="EMBL" id="JACIEP010000007">
    <property type="protein sequence ID" value="MBB4036446.1"/>
    <property type="molecule type" value="Genomic_DNA"/>
</dbReference>
<comment type="caution">
    <text evidence="7">The sequence shown here is derived from an EMBL/GenBank/DDBJ whole genome shotgun (WGS) entry which is preliminary data.</text>
</comment>
<comment type="similarity">
    <text evidence="1 4 5">Belongs to the bacterial ribosomal protein bL17 family.</text>
</comment>
<evidence type="ECO:0000256" key="2">
    <source>
        <dbReference type="ARBA" id="ARBA00022980"/>
    </source>
</evidence>
<name>A0A840CM37_9BACT</name>
<dbReference type="GO" id="GO:0003735">
    <property type="term" value="F:structural constituent of ribosome"/>
    <property type="evidence" value="ECO:0007669"/>
    <property type="project" value="InterPro"/>
</dbReference>
<dbReference type="FunFam" id="3.90.1030.10:FF:000006">
    <property type="entry name" value="50S ribosomal protein L17"/>
    <property type="match status" value="1"/>
</dbReference>
<dbReference type="HAMAP" id="MF_01368">
    <property type="entry name" value="Ribosomal_bL17"/>
    <property type="match status" value="1"/>
</dbReference>
<dbReference type="PANTHER" id="PTHR14413:SF16">
    <property type="entry name" value="LARGE RIBOSOMAL SUBUNIT PROTEIN BL17M"/>
    <property type="match status" value="1"/>
</dbReference>
<dbReference type="InterPro" id="IPR036373">
    <property type="entry name" value="Ribosomal_bL17_sf"/>
</dbReference>
<accession>A0A840CM37</accession>
<keyword evidence="2 4" id="KW-0689">Ribosomal protein</keyword>
<dbReference type="GO" id="GO:0022625">
    <property type="term" value="C:cytosolic large ribosomal subunit"/>
    <property type="evidence" value="ECO:0007669"/>
    <property type="project" value="TreeGrafter"/>
</dbReference>
<evidence type="ECO:0000256" key="1">
    <source>
        <dbReference type="ARBA" id="ARBA00008777"/>
    </source>
</evidence>
<reference evidence="7 8" key="1">
    <citation type="submission" date="2020-08" db="EMBL/GenBank/DDBJ databases">
        <title>Genomic Encyclopedia of Type Strains, Phase IV (KMG-IV): sequencing the most valuable type-strain genomes for metagenomic binning, comparative biology and taxonomic classification.</title>
        <authorList>
            <person name="Goeker M."/>
        </authorList>
    </citation>
    <scope>NUCLEOTIDE SEQUENCE [LARGE SCALE GENOMIC DNA]</scope>
    <source>
        <strain evidence="7 8">DSM 104969</strain>
    </source>
</reference>